<dbReference type="GO" id="GO:0016042">
    <property type="term" value="P:lipid catabolic process"/>
    <property type="evidence" value="ECO:0007669"/>
    <property type="project" value="UniProtKB-KW"/>
</dbReference>
<organism evidence="5">
    <name type="scientific">hydrothermal vent metagenome</name>
    <dbReference type="NCBI Taxonomy" id="652676"/>
    <lineage>
        <taxon>unclassified sequences</taxon>
        <taxon>metagenomes</taxon>
        <taxon>ecological metagenomes</taxon>
    </lineage>
</organism>
<reference evidence="5" key="1">
    <citation type="submission" date="2018-06" db="EMBL/GenBank/DDBJ databases">
        <authorList>
            <person name="Zhirakovskaya E."/>
        </authorList>
    </citation>
    <scope>NUCLEOTIDE SEQUENCE</scope>
</reference>
<keyword evidence="3" id="KW-0443">Lipid metabolism</keyword>
<dbReference type="GO" id="GO:0016787">
    <property type="term" value="F:hydrolase activity"/>
    <property type="evidence" value="ECO:0007669"/>
    <property type="project" value="UniProtKB-KW"/>
</dbReference>
<evidence type="ECO:0000313" key="5">
    <source>
        <dbReference type="EMBL" id="VAX12083.1"/>
    </source>
</evidence>
<dbReference type="InterPro" id="IPR002641">
    <property type="entry name" value="PNPLA_dom"/>
</dbReference>
<gene>
    <name evidence="5" type="ORF">MNBD_GAMMA24-306</name>
</gene>
<keyword evidence="1" id="KW-0378">Hydrolase</keyword>
<feature type="domain" description="PNPLA" evidence="4">
    <location>
        <begin position="10"/>
        <end position="170"/>
    </location>
</feature>
<dbReference type="PROSITE" id="PS51635">
    <property type="entry name" value="PNPLA"/>
    <property type="match status" value="1"/>
</dbReference>
<evidence type="ECO:0000256" key="1">
    <source>
        <dbReference type="ARBA" id="ARBA00022801"/>
    </source>
</evidence>
<accession>A0A3B1BIZ4</accession>
<name>A0A3B1BIZ4_9ZZZZ</name>
<evidence type="ECO:0000259" key="4">
    <source>
        <dbReference type="PROSITE" id="PS51635"/>
    </source>
</evidence>
<dbReference type="InterPro" id="IPR050301">
    <property type="entry name" value="NTE"/>
</dbReference>
<dbReference type="AlphaFoldDB" id="A0A3B1BIZ4"/>
<dbReference type="SUPFAM" id="SSF52151">
    <property type="entry name" value="FabD/lysophospholipase-like"/>
    <property type="match status" value="1"/>
</dbReference>
<dbReference type="EMBL" id="UOFZ01000010">
    <property type="protein sequence ID" value="VAX12083.1"/>
    <property type="molecule type" value="Genomic_DNA"/>
</dbReference>
<sequence length="300" mass="33149">MKAHGKTVSLILGSGGARGYAHVGVIEWLLENHYEIRSIAGSSMGALVGGIYAAGELDTFKQWILALSRSDVIRFLDFSFSSEGLFKGERIISVLKELVGEHEIEDLPVNFTAVATDIERQKEIWLSDGPLFDAIRASIAVPTIFTPHEYRGMRLLDGGLLNPVPVMPTLRDRNDLTIAVNLNAAHNGLPQVNVKAAEGEHMRNSRNPYQQRILDFIESLQRGSKKTAYGRLSMLELVSNSFETMQNALSKLKIAASPPDVLIEIPRSASRAFEFHRASSLIELGHEKTAAVMADWQRAK</sequence>
<evidence type="ECO:0000256" key="3">
    <source>
        <dbReference type="ARBA" id="ARBA00023098"/>
    </source>
</evidence>
<dbReference type="Gene3D" id="3.40.1090.10">
    <property type="entry name" value="Cytosolic phospholipase A2 catalytic domain"/>
    <property type="match status" value="1"/>
</dbReference>
<dbReference type="PANTHER" id="PTHR14226:SF76">
    <property type="entry name" value="NTE FAMILY PROTEIN RSSA"/>
    <property type="match status" value="1"/>
</dbReference>
<evidence type="ECO:0000256" key="2">
    <source>
        <dbReference type="ARBA" id="ARBA00022963"/>
    </source>
</evidence>
<keyword evidence="2" id="KW-0442">Lipid degradation</keyword>
<dbReference type="Pfam" id="PF01734">
    <property type="entry name" value="Patatin"/>
    <property type="match status" value="1"/>
</dbReference>
<protein>
    <submittedName>
        <fullName evidence="5">FIG00613342: Bacterial patatin-like phospholipase domain containing protein</fullName>
    </submittedName>
</protein>
<proteinExistence type="predicted"/>
<dbReference type="PANTHER" id="PTHR14226">
    <property type="entry name" value="NEUROPATHY TARGET ESTERASE/SWISS CHEESE D.MELANOGASTER"/>
    <property type="match status" value="1"/>
</dbReference>
<dbReference type="InterPro" id="IPR016035">
    <property type="entry name" value="Acyl_Trfase/lysoPLipase"/>
</dbReference>